<dbReference type="SUPFAM" id="SSF159006">
    <property type="entry name" value="YopX-like"/>
    <property type="match status" value="1"/>
</dbReference>
<dbReference type="Pfam" id="PF09643">
    <property type="entry name" value="YopX"/>
    <property type="match status" value="1"/>
</dbReference>
<feature type="domain" description="YopX protein" evidence="1">
    <location>
        <begin position="5"/>
        <end position="125"/>
    </location>
</feature>
<evidence type="ECO:0000259" key="1">
    <source>
        <dbReference type="Pfam" id="PF09643"/>
    </source>
</evidence>
<gene>
    <name evidence="2" type="ORF">B9N61_06125</name>
</gene>
<comment type="caution">
    <text evidence="2">The sequence shown here is derived from an EMBL/GenBank/DDBJ whole genome shotgun (WGS) entry which is preliminary data.</text>
</comment>
<dbReference type="InterPro" id="IPR019096">
    <property type="entry name" value="YopX_protein"/>
</dbReference>
<proteinExistence type="predicted"/>
<name>A0A1Y5NAX6_9BACT</name>
<dbReference type="AlphaFoldDB" id="A0A1Y5NAX6"/>
<dbReference type="EMBL" id="NDYR01000009">
    <property type="protein sequence ID" value="OUT17917.1"/>
    <property type="molecule type" value="Genomic_DNA"/>
</dbReference>
<dbReference type="NCBIfam" id="TIGR01671">
    <property type="entry name" value="phage_TIGR01671"/>
    <property type="match status" value="1"/>
</dbReference>
<accession>A0A1Y5NAX6</accession>
<sequence length="125" mass="14163">MREIKFMAWHKEKKILREVLEISFSGGYVILAGFGSFGEIEAPIRDIELMQCTGLKDKNGKEIYDGYIVKGNFIKDNSEVIGKVAYFDKDTAFICHLLGGDYAILVSLEHLEVIGNIYENPELLQ</sequence>
<dbReference type="Proteomes" id="UP000196534">
    <property type="component" value="Unassembled WGS sequence"/>
</dbReference>
<evidence type="ECO:0000313" key="3">
    <source>
        <dbReference type="Proteomes" id="UP000196534"/>
    </source>
</evidence>
<reference evidence="2 3" key="1">
    <citation type="submission" date="2017-04" db="EMBL/GenBank/DDBJ databases">
        <title>Complete genome of Campylobacter concisus ATCC 33237T and draft genomes for an additional eight well characterized C. concisus strains.</title>
        <authorList>
            <person name="Cornelius A.J."/>
            <person name="Miller W.G."/>
            <person name="Lastovica A.J."/>
            <person name="On S.L."/>
            <person name="French N.P."/>
            <person name="Vandenberg O."/>
            <person name="Biggs P.J."/>
        </authorList>
    </citation>
    <scope>NUCLEOTIDE SEQUENCE [LARGE SCALE GENOMIC DNA]</scope>
    <source>
        <strain evidence="2 3">Lasto205.94</strain>
    </source>
</reference>
<dbReference type="Gene3D" id="2.30.30.290">
    <property type="entry name" value="YopX-like domains"/>
    <property type="match status" value="1"/>
</dbReference>
<evidence type="ECO:0000313" key="2">
    <source>
        <dbReference type="EMBL" id="OUT17917.1"/>
    </source>
</evidence>
<dbReference type="InterPro" id="IPR023385">
    <property type="entry name" value="YopX-like_C"/>
</dbReference>
<organism evidence="2 3">
    <name type="scientific">Campylobacter concisus</name>
    <dbReference type="NCBI Taxonomy" id="199"/>
    <lineage>
        <taxon>Bacteria</taxon>
        <taxon>Pseudomonadati</taxon>
        <taxon>Campylobacterota</taxon>
        <taxon>Epsilonproteobacteria</taxon>
        <taxon>Campylobacterales</taxon>
        <taxon>Campylobacteraceae</taxon>
        <taxon>Campylobacter</taxon>
    </lineage>
</organism>
<protein>
    <recommendedName>
        <fullName evidence="1">YopX protein domain-containing protein</fullName>
    </recommendedName>
</protein>
<dbReference type="RefSeq" id="WP_087586370.1">
    <property type="nucleotide sequence ID" value="NZ_CABMKP010000009.1"/>
</dbReference>
<dbReference type="InterPro" id="IPR010024">
    <property type="entry name" value="CHP16711"/>
</dbReference>